<dbReference type="Gene3D" id="1.10.510.10">
    <property type="entry name" value="Transferase(Phosphotransferase) domain 1"/>
    <property type="match status" value="1"/>
</dbReference>
<evidence type="ECO:0000256" key="7">
    <source>
        <dbReference type="ARBA" id="ARBA00033194"/>
    </source>
</evidence>
<protein>
    <recommendedName>
        <fullName evidence="5">EKC/KEOPS complex subunit BUD32</fullName>
        <ecNumber evidence="3">2.7.11.1</ecNumber>
    </recommendedName>
    <alternativeName>
        <fullName evidence="6 7">Atypical Serine/threonine protein kinase BUD32</fullName>
    </alternativeName>
    <alternativeName>
        <fullName evidence="4">EKC/KEOPS complex subunit bud32</fullName>
    </alternativeName>
</protein>
<gene>
    <name evidence="11" type="ORF">HETSPECPRED_010503</name>
</gene>
<dbReference type="InterPro" id="IPR051681">
    <property type="entry name" value="Ser/Thr_Kinases-Pseudokinases"/>
</dbReference>
<comment type="caution">
    <text evidence="11">The sequence shown here is derived from an EMBL/GenBank/DDBJ whole genome shotgun (WGS) entry which is preliminary data.</text>
</comment>
<dbReference type="PANTHER" id="PTHR44329:SF293">
    <property type="entry name" value="MITOGEN-ACTIVATED PROTEIN KINASE KINASE KINASE"/>
    <property type="match status" value="1"/>
</dbReference>
<dbReference type="InterPro" id="IPR008266">
    <property type="entry name" value="Tyr_kinase_AS"/>
</dbReference>
<dbReference type="EMBL" id="CAJPDS010000096">
    <property type="protein sequence ID" value="CAF9936930.1"/>
    <property type="molecule type" value="Genomic_DNA"/>
</dbReference>
<dbReference type="PROSITE" id="PS50011">
    <property type="entry name" value="PROTEIN_KINASE_DOM"/>
    <property type="match status" value="1"/>
</dbReference>
<evidence type="ECO:0000256" key="6">
    <source>
        <dbReference type="ARBA" id="ARBA00030980"/>
    </source>
</evidence>
<evidence type="ECO:0000313" key="11">
    <source>
        <dbReference type="EMBL" id="CAF9936930.1"/>
    </source>
</evidence>
<evidence type="ECO:0000313" key="12">
    <source>
        <dbReference type="Proteomes" id="UP000664521"/>
    </source>
</evidence>
<evidence type="ECO:0000256" key="3">
    <source>
        <dbReference type="ARBA" id="ARBA00012513"/>
    </source>
</evidence>
<comment type="subunit">
    <text evidence="2">Component of the EKC/KEOPS complex composed of at least BUD32, CGI121, GON7, KAE1 and PCC1; the whole complex dimerizes.</text>
</comment>
<evidence type="ECO:0000256" key="2">
    <source>
        <dbReference type="ARBA" id="ARBA00011534"/>
    </source>
</evidence>
<dbReference type="InterPro" id="IPR011009">
    <property type="entry name" value="Kinase-like_dom_sf"/>
</dbReference>
<evidence type="ECO:0000259" key="10">
    <source>
        <dbReference type="PROSITE" id="PS50011"/>
    </source>
</evidence>
<evidence type="ECO:0000256" key="9">
    <source>
        <dbReference type="ARBA" id="ARBA00048679"/>
    </source>
</evidence>
<dbReference type="Pfam" id="PF00069">
    <property type="entry name" value="Pkinase"/>
    <property type="match status" value="1"/>
</dbReference>
<dbReference type="PROSITE" id="PS00109">
    <property type="entry name" value="PROTEIN_KINASE_TYR"/>
    <property type="match status" value="1"/>
</dbReference>
<comment type="function">
    <text evidence="1">Component of the EKC/KEOPS complex that is required for the formation of a threonylcarbamoyl group on adenosine at position 37 (t(6)A37) in tRNAs that read codons beginning with adenine. The complex is probably involved in the transfer of the threonylcarbamoyl moiety of threonylcarbamoyl-AMP (TC-AMP) to the N6 group of A37. BUD32 has ATPase activity in the context of the EKC/KEOPS complex and likely plays a supporting role to the catalytic subunit KAE1. The EKC/KEOPS complex also promotes both telomere uncapping and telomere elongation. The complex is required for efficient recruitment of transcriptional coactivators.</text>
</comment>
<dbReference type="PANTHER" id="PTHR44329">
    <property type="entry name" value="SERINE/THREONINE-PROTEIN KINASE TNNI3K-RELATED"/>
    <property type="match status" value="1"/>
</dbReference>
<name>A0A8H3G6U9_9LECA</name>
<dbReference type="SUPFAM" id="SSF56112">
    <property type="entry name" value="Protein kinase-like (PK-like)"/>
    <property type="match status" value="1"/>
</dbReference>
<keyword evidence="12" id="KW-1185">Reference proteome</keyword>
<reference evidence="11" key="1">
    <citation type="submission" date="2021-03" db="EMBL/GenBank/DDBJ databases">
        <authorList>
            <person name="Tagirdzhanova G."/>
        </authorList>
    </citation>
    <scope>NUCLEOTIDE SEQUENCE</scope>
</reference>
<organism evidence="11 12">
    <name type="scientific">Heterodermia speciosa</name>
    <dbReference type="NCBI Taxonomy" id="116794"/>
    <lineage>
        <taxon>Eukaryota</taxon>
        <taxon>Fungi</taxon>
        <taxon>Dikarya</taxon>
        <taxon>Ascomycota</taxon>
        <taxon>Pezizomycotina</taxon>
        <taxon>Lecanoromycetes</taxon>
        <taxon>OSLEUM clade</taxon>
        <taxon>Lecanoromycetidae</taxon>
        <taxon>Caliciales</taxon>
        <taxon>Physciaceae</taxon>
        <taxon>Heterodermia</taxon>
    </lineage>
</organism>
<evidence type="ECO:0000256" key="5">
    <source>
        <dbReference type="ARBA" id="ARBA00019973"/>
    </source>
</evidence>
<evidence type="ECO:0000256" key="4">
    <source>
        <dbReference type="ARBA" id="ARBA00013948"/>
    </source>
</evidence>
<dbReference type="InterPro" id="IPR000719">
    <property type="entry name" value="Prot_kinase_dom"/>
</dbReference>
<comment type="catalytic activity">
    <reaction evidence="8">
        <text>L-threonyl-[protein] + ATP = O-phospho-L-threonyl-[protein] + ADP + H(+)</text>
        <dbReference type="Rhea" id="RHEA:46608"/>
        <dbReference type="Rhea" id="RHEA-COMP:11060"/>
        <dbReference type="Rhea" id="RHEA-COMP:11605"/>
        <dbReference type="ChEBI" id="CHEBI:15378"/>
        <dbReference type="ChEBI" id="CHEBI:30013"/>
        <dbReference type="ChEBI" id="CHEBI:30616"/>
        <dbReference type="ChEBI" id="CHEBI:61977"/>
        <dbReference type="ChEBI" id="CHEBI:456216"/>
        <dbReference type="EC" id="2.7.11.1"/>
    </reaction>
</comment>
<dbReference type="Proteomes" id="UP000664521">
    <property type="component" value="Unassembled WGS sequence"/>
</dbReference>
<dbReference type="EC" id="2.7.11.1" evidence="3"/>
<accession>A0A8H3G6U9</accession>
<evidence type="ECO:0000256" key="1">
    <source>
        <dbReference type="ARBA" id="ARBA00003747"/>
    </source>
</evidence>
<comment type="catalytic activity">
    <reaction evidence="9">
        <text>L-seryl-[protein] + ATP = O-phospho-L-seryl-[protein] + ADP + H(+)</text>
        <dbReference type="Rhea" id="RHEA:17989"/>
        <dbReference type="Rhea" id="RHEA-COMP:9863"/>
        <dbReference type="Rhea" id="RHEA-COMP:11604"/>
        <dbReference type="ChEBI" id="CHEBI:15378"/>
        <dbReference type="ChEBI" id="CHEBI:29999"/>
        <dbReference type="ChEBI" id="CHEBI:30616"/>
        <dbReference type="ChEBI" id="CHEBI:83421"/>
        <dbReference type="ChEBI" id="CHEBI:456216"/>
        <dbReference type="EC" id="2.7.11.1"/>
    </reaction>
</comment>
<dbReference type="GO" id="GO:0005524">
    <property type="term" value="F:ATP binding"/>
    <property type="evidence" value="ECO:0007669"/>
    <property type="project" value="InterPro"/>
</dbReference>
<evidence type="ECO:0000256" key="8">
    <source>
        <dbReference type="ARBA" id="ARBA00047899"/>
    </source>
</evidence>
<dbReference type="AlphaFoldDB" id="A0A8H3G6U9"/>
<sequence>MVAVEAQTSPYEVTNGEMKYVTGHHPVQAKDDSRIEIGSTADIWSHSLRPDVVIKAPHSHEALLDLDLQNKCCTEAAILESLGSHPRIIKTARSTTAPQGLALAEAPNGDVANYLTTHGDTIDVSLRLKWCKQAAEGLAYCHSHAVLHCDLRPDNMLLDINLDLSLCDFEGSKNAQYNGGGLPDFGLCHPKDDFADVTEAIEVFGLGPCMYTFMTGLIPHGNSAFTAHYMFDHHEKFTRRINQGDYPDIPTLDGGDIIQQCWTEKIESARDVYSCYVNLERQREDQ</sequence>
<proteinExistence type="predicted"/>
<dbReference type="GO" id="GO:0004674">
    <property type="term" value="F:protein serine/threonine kinase activity"/>
    <property type="evidence" value="ECO:0007669"/>
    <property type="project" value="UniProtKB-EC"/>
</dbReference>
<dbReference type="OrthoDB" id="1668230at2759"/>
<feature type="domain" description="Protein kinase" evidence="10">
    <location>
        <begin position="29"/>
        <end position="286"/>
    </location>
</feature>